<keyword evidence="1" id="KW-0963">Cytoplasm</keyword>
<sequence length="169" mass="19659">MYFIMIITVNINKAITNATNKMRHFIYFSKNARTSGNFDLNNLMKAGRMDIAIHSLIQGIFLSRSVREDVKFHFIFYGMPDPPKHIEIQVKDQSEISKKDIGNLIKKILYKCKEGKKTEVLPGCFVEKKSFLKVVEELEQERNQIFILEKRGEDIRNAKINKNCVFILG</sequence>
<dbReference type="SUPFAM" id="SSF75217">
    <property type="entry name" value="alpha/beta knot"/>
    <property type="match status" value="1"/>
</dbReference>
<evidence type="ECO:0000313" key="5">
    <source>
        <dbReference type="EMBL" id="GAI74694.1"/>
    </source>
</evidence>
<evidence type="ECO:0000256" key="2">
    <source>
        <dbReference type="ARBA" id="ARBA00022603"/>
    </source>
</evidence>
<keyword evidence="3" id="KW-0808">Transferase</keyword>
<dbReference type="AlphaFoldDB" id="X1T3T3"/>
<comment type="caution">
    <text evidence="5">The sequence shown here is derived from an EMBL/GenBank/DDBJ whole genome shotgun (WGS) entry which is preliminary data.</text>
</comment>
<dbReference type="Gene3D" id="3.40.1280.10">
    <property type="match status" value="1"/>
</dbReference>
<keyword evidence="2" id="KW-0489">Methyltransferase</keyword>
<dbReference type="Pfam" id="PF04013">
    <property type="entry name" value="Methyltrn_RNA_2"/>
    <property type="match status" value="1"/>
</dbReference>
<dbReference type="PANTHER" id="PTHR40703">
    <property type="entry name" value="TRNA (PSEUDOURIDINE(54)-N(1))-METHYLTRANSFERASE"/>
    <property type="match status" value="1"/>
</dbReference>
<dbReference type="PANTHER" id="PTHR40703:SF1">
    <property type="entry name" value="TRNA (PSEUDOURIDINE(54)-N(1))-METHYLTRANSFERASE"/>
    <property type="match status" value="1"/>
</dbReference>
<evidence type="ECO:0000256" key="4">
    <source>
        <dbReference type="ARBA" id="ARBA00022691"/>
    </source>
</evidence>
<dbReference type="GO" id="GO:0008175">
    <property type="term" value="F:tRNA methyltransferase activity"/>
    <property type="evidence" value="ECO:0007669"/>
    <property type="project" value="InterPro"/>
</dbReference>
<feature type="non-terminal residue" evidence="5">
    <location>
        <position position="169"/>
    </location>
</feature>
<organism evidence="5">
    <name type="scientific">marine sediment metagenome</name>
    <dbReference type="NCBI Taxonomy" id="412755"/>
    <lineage>
        <taxon>unclassified sequences</taxon>
        <taxon>metagenomes</taxon>
        <taxon>ecological metagenomes</taxon>
    </lineage>
</organism>
<dbReference type="InterPro" id="IPR029028">
    <property type="entry name" value="Alpha/beta_knot_MTases"/>
</dbReference>
<dbReference type="InterPro" id="IPR007158">
    <property type="entry name" value="TrmY"/>
</dbReference>
<reference evidence="5" key="1">
    <citation type="journal article" date="2014" name="Front. Microbiol.">
        <title>High frequency of phylogenetically diverse reductive dehalogenase-homologous genes in deep subseafloor sedimentary metagenomes.</title>
        <authorList>
            <person name="Kawai M."/>
            <person name="Futagami T."/>
            <person name="Toyoda A."/>
            <person name="Takaki Y."/>
            <person name="Nishi S."/>
            <person name="Hori S."/>
            <person name="Arai W."/>
            <person name="Tsubouchi T."/>
            <person name="Morono Y."/>
            <person name="Uchiyama I."/>
            <person name="Ito T."/>
            <person name="Fujiyama A."/>
            <person name="Inagaki F."/>
            <person name="Takami H."/>
        </authorList>
    </citation>
    <scope>NUCLEOTIDE SEQUENCE</scope>
    <source>
        <strain evidence="5">Expedition CK06-06</strain>
    </source>
</reference>
<dbReference type="InterPro" id="IPR029026">
    <property type="entry name" value="tRNA_m1G_MTases_N"/>
</dbReference>
<dbReference type="GO" id="GO:0030488">
    <property type="term" value="P:tRNA methylation"/>
    <property type="evidence" value="ECO:0007669"/>
    <property type="project" value="TreeGrafter"/>
</dbReference>
<name>X1T3T3_9ZZZZ</name>
<keyword evidence="4" id="KW-0949">S-adenosyl-L-methionine</keyword>
<evidence type="ECO:0000256" key="3">
    <source>
        <dbReference type="ARBA" id="ARBA00022679"/>
    </source>
</evidence>
<evidence type="ECO:0000256" key="1">
    <source>
        <dbReference type="ARBA" id="ARBA00022490"/>
    </source>
</evidence>
<protein>
    <submittedName>
        <fullName evidence="5">Uncharacterized protein</fullName>
    </submittedName>
</protein>
<accession>X1T3T3</accession>
<proteinExistence type="predicted"/>
<dbReference type="GO" id="GO:0008757">
    <property type="term" value="F:S-adenosylmethionine-dependent methyltransferase activity"/>
    <property type="evidence" value="ECO:0007669"/>
    <property type="project" value="TreeGrafter"/>
</dbReference>
<gene>
    <name evidence="5" type="ORF">S12H4_22314</name>
</gene>
<dbReference type="EMBL" id="BARW01011612">
    <property type="protein sequence ID" value="GAI74694.1"/>
    <property type="molecule type" value="Genomic_DNA"/>
</dbReference>